<dbReference type="OrthoDB" id="8244198at2"/>
<accession>A0A4Q2RDH6</accession>
<dbReference type="EMBL" id="QYBC01000008">
    <property type="protein sequence ID" value="RYB04947.1"/>
    <property type="molecule type" value="Genomic_DNA"/>
</dbReference>
<proteinExistence type="predicted"/>
<sequence length="77" mass="8413">MLNYIANWRREREAVRELSRLSDRELADLGIARSDIRAVAEGAALAVRGETATLTAQRDDDGFAPAWGADGRRSLAA</sequence>
<dbReference type="InterPro" id="IPR009506">
    <property type="entry name" value="YjiS-like"/>
</dbReference>
<name>A0A4Q2RDH6_9HYPH</name>
<reference evidence="2 3" key="1">
    <citation type="submission" date="2018-09" db="EMBL/GenBank/DDBJ databases">
        <authorList>
            <person name="Grouzdev D.S."/>
            <person name="Krutkina M.S."/>
        </authorList>
    </citation>
    <scope>NUCLEOTIDE SEQUENCE [LARGE SCALE GENOMIC DNA]</scope>
    <source>
        <strain evidence="2 3">RmlP001</strain>
    </source>
</reference>
<keyword evidence="3" id="KW-1185">Reference proteome</keyword>
<reference evidence="2 3" key="2">
    <citation type="submission" date="2019-02" db="EMBL/GenBank/DDBJ databases">
        <title>'Lichenibacterium ramalinii' gen. nov. sp. nov., 'Lichenibacterium minor' gen. nov. sp. nov.</title>
        <authorList>
            <person name="Pankratov T."/>
        </authorList>
    </citation>
    <scope>NUCLEOTIDE SEQUENCE [LARGE SCALE GENOMIC DNA]</scope>
    <source>
        <strain evidence="2 3">RmlP001</strain>
    </source>
</reference>
<comment type="caution">
    <text evidence="2">The sequence shown here is derived from an EMBL/GenBank/DDBJ whole genome shotgun (WGS) entry which is preliminary data.</text>
</comment>
<gene>
    <name evidence="2" type="ORF">D3272_10770</name>
</gene>
<dbReference type="Pfam" id="PF06568">
    <property type="entry name" value="YjiS-like"/>
    <property type="match status" value="1"/>
</dbReference>
<organism evidence="2 3">
    <name type="scientific">Lichenibacterium ramalinae</name>
    <dbReference type="NCBI Taxonomy" id="2316527"/>
    <lineage>
        <taxon>Bacteria</taxon>
        <taxon>Pseudomonadati</taxon>
        <taxon>Pseudomonadota</taxon>
        <taxon>Alphaproteobacteria</taxon>
        <taxon>Hyphomicrobiales</taxon>
        <taxon>Lichenihabitantaceae</taxon>
        <taxon>Lichenibacterium</taxon>
    </lineage>
</organism>
<evidence type="ECO:0000313" key="3">
    <source>
        <dbReference type="Proteomes" id="UP000289411"/>
    </source>
</evidence>
<protein>
    <submittedName>
        <fullName evidence="2">DUF1127 domain-containing protein</fullName>
    </submittedName>
</protein>
<dbReference type="Proteomes" id="UP000289411">
    <property type="component" value="Unassembled WGS sequence"/>
</dbReference>
<evidence type="ECO:0000259" key="1">
    <source>
        <dbReference type="Pfam" id="PF06568"/>
    </source>
</evidence>
<evidence type="ECO:0000313" key="2">
    <source>
        <dbReference type="EMBL" id="RYB04947.1"/>
    </source>
</evidence>
<feature type="domain" description="YjiS-like" evidence="1">
    <location>
        <begin position="5"/>
        <end position="37"/>
    </location>
</feature>
<dbReference type="AlphaFoldDB" id="A0A4Q2RDH6"/>